<evidence type="ECO:0000256" key="6">
    <source>
        <dbReference type="ARBA" id="ARBA00023136"/>
    </source>
</evidence>
<keyword evidence="2 8" id="KW-0813">Transport</keyword>
<dbReference type="EMBL" id="CP026604">
    <property type="protein sequence ID" value="AWB65168.1"/>
    <property type="molecule type" value="Genomic_DNA"/>
</dbReference>
<dbReference type="GO" id="GO:0015344">
    <property type="term" value="F:siderophore uptake transmembrane transporter activity"/>
    <property type="evidence" value="ECO:0007669"/>
    <property type="project" value="TreeGrafter"/>
</dbReference>
<dbReference type="Pfam" id="PF13715">
    <property type="entry name" value="CarbopepD_reg_2"/>
    <property type="match status" value="1"/>
</dbReference>
<keyword evidence="11" id="KW-0732">Signal</keyword>
<feature type="signal peptide" evidence="11">
    <location>
        <begin position="1"/>
        <end position="21"/>
    </location>
</feature>
<dbReference type="RefSeq" id="WP_108601245.1">
    <property type="nucleotide sequence ID" value="NZ_CP026604.1"/>
</dbReference>
<feature type="compositionally biased region" description="Basic and acidic residues" evidence="10">
    <location>
        <begin position="676"/>
        <end position="701"/>
    </location>
</feature>
<dbReference type="AlphaFoldDB" id="A0A2S0VLT3"/>
<dbReference type="PROSITE" id="PS52016">
    <property type="entry name" value="TONB_DEPENDENT_REC_3"/>
    <property type="match status" value="1"/>
</dbReference>
<dbReference type="GO" id="GO:0044718">
    <property type="term" value="P:siderophore transmembrane transport"/>
    <property type="evidence" value="ECO:0007669"/>
    <property type="project" value="TreeGrafter"/>
</dbReference>
<dbReference type="Gene3D" id="2.40.170.20">
    <property type="entry name" value="TonB-dependent receptor, beta-barrel domain"/>
    <property type="match status" value="1"/>
</dbReference>
<evidence type="ECO:0000256" key="4">
    <source>
        <dbReference type="ARBA" id="ARBA00022692"/>
    </source>
</evidence>
<dbReference type="SUPFAM" id="SSF56935">
    <property type="entry name" value="Porins"/>
    <property type="match status" value="1"/>
</dbReference>
<evidence type="ECO:0000256" key="5">
    <source>
        <dbReference type="ARBA" id="ARBA00023077"/>
    </source>
</evidence>
<dbReference type="InterPro" id="IPR039426">
    <property type="entry name" value="TonB-dep_rcpt-like"/>
</dbReference>
<dbReference type="PANTHER" id="PTHR30069">
    <property type="entry name" value="TONB-DEPENDENT OUTER MEMBRANE RECEPTOR"/>
    <property type="match status" value="1"/>
</dbReference>
<dbReference type="InterPro" id="IPR012910">
    <property type="entry name" value="Plug_dom"/>
</dbReference>
<evidence type="ECO:0000313" key="14">
    <source>
        <dbReference type="EMBL" id="AWB65168.1"/>
    </source>
</evidence>
<dbReference type="InterPro" id="IPR036942">
    <property type="entry name" value="Beta-barrel_TonB_sf"/>
</dbReference>
<protein>
    <submittedName>
        <fullName evidence="14">TonB-dependent receptor</fullName>
    </submittedName>
</protein>
<dbReference type="PANTHER" id="PTHR30069:SF40">
    <property type="entry name" value="TONB-DEPENDENT RECEPTOR NMB0964-RELATED"/>
    <property type="match status" value="1"/>
</dbReference>
<dbReference type="OrthoDB" id="9795928at2"/>
<keyword evidence="5 9" id="KW-0798">TonB box</keyword>
<feature type="chain" id="PRO_5015496316" evidence="11">
    <location>
        <begin position="22"/>
        <end position="853"/>
    </location>
</feature>
<keyword evidence="14" id="KW-0675">Receptor</keyword>
<sequence length="853" mass="94532">MKSIYKLSAISLAFLSFGSMAEKISGVVLDDQNQPLKGAQVNVVGKKKIVTTDSNGQFVLDFEHSKDLELHVQALGYSHKNIFLGTDHPESISVKLIDSVLDHVDVVGLPIHASSLESAQPISVISGDELRDIQASTLGETLRSEVGVQSSYFGPVASSPIIRGFDGPRVLITQNNLDVADVSRIGADHVVTAEVSTAQTIEILRGPSTLFYGSGAIGGVVNVIDNRIPTNSDTNGSLELSQGGADDASQIAFNLTTGNDNVAFYADGFYLDSENVKIPRNPVIESHDEHEEEHGNEAHDEDTDGHNEEHEFSGVLENSAVQSYGFTLGSSLLLDNGYVGISYAFLDREYGLLSHGDSHDEEHDDEHETDHQDEPEASEAHIAIAALKQDRWQVLSELSFNNAVLSAVDTRIGYTNYEHIEIENGAIGTTFKNESVQARLDFILQEIAGWHGAVTVDWRDSEKMLDGEEAFTPDSQYNSLAIAAIAEKHFGDVLIQAGARLENVDIKPTGLETQLERFIEHDELESIDFSLADSFDPNSYSIGLVWDYHPGYNIGVSMAHSERAPAVGEIYALGPHIGTNTFEIGSYFDIESPEHEEDEHEGDHEDHQDDNHAMAHVEFSRKAIKLETTQSLDLTWRKFEGDFGWVVNLFYNDIENYLYQFNTGLHYADIIAEGEHEEEHEQEHDAEHSDEGNEDAHEHHGSGNMPVYEYKQADAKIYGLEAKMLWQATDDIKVTALVDSLKGKLTNGSYLPRMSPTRYGLIADYQLQDWKASLQVMRYAEQTQVSGNETTTQGYTMVDLDAHYYMDINGYDLTAFAKIRNLTDEAARVHTSFLKNQTYLPGRGISFGLRLAF</sequence>
<keyword evidence="3 8" id="KW-1134">Transmembrane beta strand</keyword>
<dbReference type="InterPro" id="IPR000531">
    <property type="entry name" value="Beta-barrel_TonB"/>
</dbReference>
<keyword evidence="4 8" id="KW-0812">Transmembrane</keyword>
<keyword evidence="6 8" id="KW-0472">Membrane</keyword>
<proteinExistence type="inferred from homology"/>
<evidence type="ECO:0000256" key="3">
    <source>
        <dbReference type="ARBA" id="ARBA00022452"/>
    </source>
</evidence>
<feature type="domain" description="TonB-dependent receptor-like beta-barrel" evidence="12">
    <location>
        <begin position="389"/>
        <end position="822"/>
    </location>
</feature>
<keyword evidence="7 8" id="KW-0998">Cell outer membrane</keyword>
<evidence type="ECO:0000256" key="10">
    <source>
        <dbReference type="SAM" id="MobiDB-lite"/>
    </source>
</evidence>
<feature type="region of interest" description="Disordered" evidence="10">
    <location>
        <begin position="355"/>
        <end position="376"/>
    </location>
</feature>
<dbReference type="Gene3D" id="2.170.130.10">
    <property type="entry name" value="TonB-dependent receptor, plug domain"/>
    <property type="match status" value="1"/>
</dbReference>
<feature type="region of interest" description="Disordered" evidence="10">
    <location>
        <begin position="676"/>
        <end position="705"/>
    </location>
</feature>
<evidence type="ECO:0000256" key="11">
    <source>
        <dbReference type="SAM" id="SignalP"/>
    </source>
</evidence>
<organism evidence="14 15">
    <name type="scientific">Saccharobesus litoralis</name>
    <dbReference type="NCBI Taxonomy" id="2172099"/>
    <lineage>
        <taxon>Bacteria</taxon>
        <taxon>Pseudomonadati</taxon>
        <taxon>Pseudomonadota</taxon>
        <taxon>Gammaproteobacteria</taxon>
        <taxon>Alteromonadales</taxon>
        <taxon>Alteromonadaceae</taxon>
        <taxon>Saccharobesus</taxon>
    </lineage>
</organism>
<keyword evidence="15" id="KW-1185">Reference proteome</keyword>
<evidence type="ECO:0000256" key="9">
    <source>
        <dbReference type="RuleBase" id="RU003357"/>
    </source>
</evidence>
<dbReference type="Pfam" id="PF07715">
    <property type="entry name" value="Plug"/>
    <property type="match status" value="1"/>
</dbReference>
<gene>
    <name evidence="14" type="ORF">C2869_01335</name>
</gene>
<evidence type="ECO:0000256" key="1">
    <source>
        <dbReference type="ARBA" id="ARBA00004571"/>
    </source>
</evidence>
<evidence type="ECO:0000259" key="12">
    <source>
        <dbReference type="Pfam" id="PF00593"/>
    </source>
</evidence>
<dbReference type="Proteomes" id="UP000244441">
    <property type="component" value="Chromosome"/>
</dbReference>
<dbReference type="Pfam" id="PF00593">
    <property type="entry name" value="TonB_dep_Rec_b-barrel"/>
    <property type="match status" value="1"/>
</dbReference>
<dbReference type="Gene3D" id="2.60.40.1120">
    <property type="entry name" value="Carboxypeptidase-like, regulatory domain"/>
    <property type="match status" value="1"/>
</dbReference>
<dbReference type="KEGG" id="cate:C2869_01335"/>
<comment type="subcellular location">
    <subcellularLocation>
        <location evidence="1 8">Cell outer membrane</location>
        <topology evidence="1 8">Multi-pass membrane protein</topology>
    </subcellularLocation>
</comment>
<comment type="similarity">
    <text evidence="8 9">Belongs to the TonB-dependent receptor family.</text>
</comment>
<name>A0A2S0VLT3_9ALTE</name>
<feature type="domain" description="TonB-dependent receptor plug" evidence="13">
    <location>
        <begin position="117"/>
        <end position="220"/>
    </location>
</feature>
<evidence type="ECO:0000256" key="8">
    <source>
        <dbReference type="PROSITE-ProRule" id="PRU01360"/>
    </source>
</evidence>
<reference evidence="14 15" key="1">
    <citation type="submission" date="2018-01" db="EMBL/GenBank/DDBJ databases">
        <title>Genome sequence of a Cantenovulum-like bacteria.</title>
        <authorList>
            <person name="Tan W.R."/>
            <person name="Lau N.-S."/>
            <person name="Go F."/>
            <person name="Amirul A.-A.A."/>
        </authorList>
    </citation>
    <scope>NUCLEOTIDE SEQUENCE [LARGE SCALE GENOMIC DNA]</scope>
    <source>
        <strain evidence="14 15">CCB-QB4</strain>
    </source>
</reference>
<feature type="region of interest" description="Disordered" evidence="10">
    <location>
        <begin position="287"/>
        <end position="311"/>
    </location>
</feature>
<dbReference type="SUPFAM" id="SSF49464">
    <property type="entry name" value="Carboxypeptidase regulatory domain-like"/>
    <property type="match status" value="1"/>
</dbReference>
<evidence type="ECO:0000313" key="15">
    <source>
        <dbReference type="Proteomes" id="UP000244441"/>
    </source>
</evidence>
<feature type="compositionally biased region" description="Basic and acidic residues" evidence="10">
    <location>
        <begin position="355"/>
        <end position="374"/>
    </location>
</feature>
<evidence type="ECO:0000256" key="7">
    <source>
        <dbReference type="ARBA" id="ARBA00023237"/>
    </source>
</evidence>
<dbReference type="InterPro" id="IPR008969">
    <property type="entry name" value="CarboxyPept-like_regulatory"/>
</dbReference>
<dbReference type="InterPro" id="IPR037066">
    <property type="entry name" value="Plug_dom_sf"/>
</dbReference>
<evidence type="ECO:0000256" key="2">
    <source>
        <dbReference type="ARBA" id="ARBA00022448"/>
    </source>
</evidence>
<accession>A0A2S0VLT3</accession>
<dbReference type="GO" id="GO:0009279">
    <property type="term" value="C:cell outer membrane"/>
    <property type="evidence" value="ECO:0007669"/>
    <property type="project" value="UniProtKB-SubCell"/>
</dbReference>
<evidence type="ECO:0000259" key="13">
    <source>
        <dbReference type="Pfam" id="PF07715"/>
    </source>
</evidence>